<keyword evidence="1" id="KW-1185">Reference proteome</keyword>
<dbReference type="AlphaFoldDB" id="A0AAJ7ND87"/>
<dbReference type="KEGG" id="ccal:108630624"/>
<organism evidence="1 2">
    <name type="scientific">Ceratina calcarata</name>
    <dbReference type="NCBI Taxonomy" id="156304"/>
    <lineage>
        <taxon>Eukaryota</taxon>
        <taxon>Metazoa</taxon>
        <taxon>Ecdysozoa</taxon>
        <taxon>Arthropoda</taxon>
        <taxon>Hexapoda</taxon>
        <taxon>Insecta</taxon>
        <taxon>Pterygota</taxon>
        <taxon>Neoptera</taxon>
        <taxon>Endopterygota</taxon>
        <taxon>Hymenoptera</taxon>
        <taxon>Apocrita</taxon>
        <taxon>Aculeata</taxon>
        <taxon>Apoidea</taxon>
        <taxon>Anthophila</taxon>
        <taxon>Apidae</taxon>
        <taxon>Ceratina</taxon>
        <taxon>Zadontomerus</taxon>
    </lineage>
</organism>
<dbReference type="RefSeq" id="XP_017889504.1">
    <property type="nucleotide sequence ID" value="XM_018034015.2"/>
</dbReference>
<reference evidence="2" key="1">
    <citation type="submission" date="2025-08" db="UniProtKB">
        <authorList>
            <consortium name="RefSeq"/>
        </authorList>
    </citation>
    <scope>IDENTIFICATION</scope>
    <source>
        <tissue evidence="2">Whole body</tissue>
    </source>
</reference>
<protein>
    <submittedName>
        <fullName evidence="2">Uncharacterized protein LOC108630624</fullName>
    </submittedName>
</protein>
<dbReference type="GeneID" id="108630624"/>
<proteinExistence type="predicted"/>
<sequence>MGELSDFHKKVQMYLMKKNQELGELKLLTANITTENNSHVDDICKSMKNIFVSYDIPIAKNIAINNERGIQAYKYLLLNTNFESQGRLAEDIANGHLVDMCPPLSPFLFVQILWSLEYEKILVESLLYLPFDLCTEILQHVTKHINKLSYERLNEIMYQLIFYVHIKLYQLKEFGIQSAKIEDSIKNLLLGSEEFLLLLKDSKLCCLTKVSNLTKFERSGILLKKLLVVTKKCFQIKDNGIPISKDLEKLYSVTFGRESFVKCEDAPMQNAISELNGQLIELLLTKVKEVDCNVYLAWAEIYDQNNVMITMQRSIGIESYYFIDFISKDQVLSRAAHELTECLQFLSSKPYPTQPSFVLSIKELCDALGSGRNELMEELLTRYKEWDRTTIEFLDTNKTLLDSKGCSILLEYLIFILRQTTINSDDKEYCYHTVMNILSYQSMSDLYQIVMLYLMKYNGKNYLGTPETCEKFLKYIRCNANVRNGSVLKMVLLFILKDLKGILTILLKIAIGRLEYKHIMIAPLDILLLSSFLQIRDGNNEMLVTSILRTIVTENREWISKRFTDLMIVLLENSVLQLHELVNNVIIAYLLENTLIISNMNTVLNLMRMFHVKHTKDLYTKDLVTALAWRMSSIRKNLSISKFASSHILLLITKIVDKIKGEIVPLSIKESMVNRLELVMEPADRPHFTPFWQLRNIPCNKGVRFVIEDYERRCFCVLNRLKEDPKTPEKLRQSLMNFNLLREDFFHHLIIRATEEEYVMFFTDLVLTYYSLFNWSNEVEAYCNITRLTIEACCLYLEFPSIGAKDTFPFLIKNFTHYCKLFMTLRRISNYENVYDTIYDNLILNMNLLNESVKYSSYDWFFAECLLVSTENRTEDQTTRLLGHKLATLEQFGDQCHDSGIEPYIESDRPTPRKMINFYVAHEVISACLNVSAIDSNQCLEKLNMIFSTR</sequence>
<name>A0AAJ7ND87_9HYME</name>
<dbReference type="Proteomes" id="UP000694925">
    <property type="component" value="Unplaced"/>
</dbReference>
<gene>
    <name evidence="2" type="primary">LOC108630624</name>
</gene>
<evidence type="ECO:0000313" key="1">
    <source>
        <dbReference type="Proteomes" id="UP000694925"/>
    </source>
</evidence>
<accession>A0AAJ7ND87</accession>
<evidence type="ECO:0000313" key="2">
    <source>
        <dbReference type="RefSeq" id="XP_017889504.1"/>
    </source>
</evidence>